<comment type="caution">
    <text evidence="1">The sequence shown here is derived from an EMBL/GenBank/DDBJ whole genome shotgun (WGS) entry which is preliminary data.</text>
</comment>
<dbReference type="NCBIfam" id="TIGR04183">
    <property type="entry name" value="Por_Secre_tail"/>
    <property type="match status" value="1"/>
</dbReference>
<reference evidence="1" key="1">
    <citation type="submission" date="2019-08" db="EMBL/GenBank/DDBJ databases">
        <authorList>
            <person name="Kucharzyk K."/>
            <person name="Murdoch R.W."/>
            <person name="Higgins S."/>
            <person name="Loffler F."/>
        </authorList>
    </citation>
    <scope>NUCLEOTIDE SEQUENCE</scope>
</reference>
<evidence type="ECO:0000313" key="1">
    <source>
        <dbReference type="EMBL" id="MPN11233.1"/>
    </source>
</evidence>
<organism evidence="1">
    <name type="scientific">bioreactor metagenome</name>
    <dbReference type="NCBI Taxonomy" id="1076179"/>
    <lineage>
        <taxon>unclassified sequences</taxon>
        <taxon>metagenomes</taxon>
        <taxon>ecological metagenomes</taxon>
    </lineage>
</organism>
<dbReference type="AlphaFoldDB" id="A0A645FFU0"/>
<evidence type="ECO:0008006" key="2">
    <source>
        <dbReference type="Google" id="ProtNLM"/>
    </source>
</evidence>
<dbReference type="InterPro" id="IPR026444">
    <property type="entry name" value="Secre_tail"/>
</dbReference>
<protein>
    <recommendedName>
        <fullName evidence="2">Secretion system C-terminal sorting domain-containing protein</fullName>
    </recommendedName>
</protein>
<gene>
    <name evidence="1" type="ORF">SDC9_158534</name>
</gene>
<proteinExistence type="predicted"/>
<accession>A0A645FFU0</accession>
<sequence>MNIRIRVYPGENGPERLLYEQPYNFSFAYFSNTDDFPVAPRNMRHSVENYIRFNEPVSVSGTFYISYYDVSGIPSGFAAFNAEPRKAGAGLVSTAWMKNGLGWVKSSENIENPVNSTLLIAPYVIGNISTSVESEKEQPKLVVYHSNEVKRIFIESNYELIEWEIFYSSGIKVHQETTDISINRASYSSANLAKGVYIVKVRTRDGTVSSKKVLVI</sequence>
<dbReference type="EMBL" id="VSSQ01057432">
    <property type="protein sequence ID" value="MPN11233.1"/>
    <property type="molecule type" value="Genomic_DNA"/>
</dbReference>
<name>A0A645FFU0_9ZZZZ</name>